<proteinExistence type="predicted"/>
<reference evidence="1 2" key="1">
    <citation type="journal article" date="2019" name="Int. J. Syst. Evol. Microbiol.">
        <title>The Global Catalogue of Microorganisms (GCM) 10K type strain sequencing project: providing services to taxonomists for standard genome sequencing and annotation.</title>
        <authorList>
            <consortium name="The Broad Institute Genomics Platform"/>
            <consortium name="The Broad Institute Genome Sequencing Center for Infectious Disease"/>
            <person name="Wu L."/>
            <person name="Ma J."/>
        </authorList>
    </citation>
    <scope>NUCLEOTIDE SEQUENCE [LARGE SCALE GENOMIC DNA]</scope>
    <source>
        <strain evidence="1 2">JCM 12149</strain>
    </source>
</reference>
<sequence length="499" mass="56842">MDQHVKPRKPVILLNIDSLMPEPLEIAVQTGRAPALKFLMENGNYIPNMVSSFPTMSVTIDSSLLTGTYADKHKIPGLNWFDESKNEVINYGTGFRETNKSGLKKTVHNMLYRLNNQHLSSNVKTIYEELADKGIRSASINSFVYRGNTPQKLQVPGLLRGLTRFKDGQWTTEAPSIFSLGVFSKLRKRSMATQIAAGNYKYTARELRHLIRQNKLPGFTFCIFQDLDFRIHFKGPMDIKGIAKIDRQIQKTLNLYSSWEEALNRNVWMVMGDNGHAPMGSNYRDFLIDLRKILKNYRIARIRRSIRKKDQVVLSVNQRMAYIYILDNTLPLSAIVEQLKKDHRIDVIARKTDDGICIDSGMREGSLYYRPDGDYSDIYQQTWDIKGNTELLDLTVTRNKTISYGDYPDALARVYGALHSQPGRFIVVNAKPGCEFKAQSTPFHLGGAAHGSLHKQETLVPLMIAGTTLEPKYPRFVDMKAFLLELIEKNGKETSKDSY</sequence>
<dbReference type="SUPFAM" id="SSF53649">
    <property type="entry name" value="Alkaline phosphatase-like"/>
    <property type="match status" value="1"/>
</dbReference>
<protein>
    <recommendedName>
        <fullName evidence="3">Type I phosphodiesterase / nucleotide pyrophosphatase</fullName>
    </recommendedName>
</protein>
<dbReference type="Gene3D" id="3.40.720.10">
    <property type="entry name" value="Alkaline Phosphatase, subunit A"/>
    <property type="match status" value="1"/>
</dbReference>
<name>A0ABN0ZB06_9BACI</name>
<dbReference type="RefSeq" id="WP_343752598.1">
    <property type="nucleotide sequence ID" value="NZ_BAAADM010000051.1"/>
</dbReference>
<dbReference type="InterPro" id="IPR002591">
    <property type="entry name" value="Phosphodiest/P_Trfase"/>
</dbReference>
<dbReference type="Proteomes" id="UP001501459">
    <property type="component" value="Unassembled WGS sequence"/>
</dbReference>
<evidence type="ECO:0000313" key="2">
    <source>
        <dbReference type="Proteomes" id="UP001501459"/>
    </source>
</evidence>
<gene>
    <name evidence="1" type="ORF">GCM10008983_18860</name>
</gene>
<dbReference type="EMBL" id="BAAADM010000051">
    <property type="protein sequence ID" value="GAA0441983.1"/>
    <property type="molecule type" value="Genomic_DNA"/>
</dbReference>
<evidence type="ECO:0000313" key="1">
    <source>
        <dbReference type="EMBL" id="GAA0441983.1"/>
    </source>
</evidence>
<organism evidence="1 2">
    <name type="scientific">Lentibacillus halophilus</name>
    <dbReference type="NCBI Taxonomy" id="295065"/>
    <lineage>
        <taxon>Bacteria</taxon>
        <taxon>Bacillati</taxon>
        <taxon>Bacillota</taxon>
        <taxon>Bacilli</taxon>
        <taxon>Bacillales</taxon>
        <taxon>Bacillaceae</taxon>
        <taxon>Lentibacillus</taxon>
    </lineage>
</organism>
<dbReference type="PANTHER" id="PTHR10151:SF120">
    <property type="entry name" value="BIS(5'-ADENOSYL)-TRIPHOSPHATASE"/>
    <property type="match status" value="1"/>
</dbReference>
<comment type="caution">
    <text evidence="1">The sequence shown here is derived from an EMBL/GenBank/DDBJ whole genome shotgun (WGS) entry which is preliminary data.</text>
</comment>
<accession>A0ABN0ZB06</accession>
<dbReference type="PANTHER" id="PTHR10151">
    <property type="entry name" value="ECTONUCLEOTIDE PYROPHOSPHATASE/PHOSPHODIESTERASE"/>
    <property type="match status" value="1"/>
</dbReference>
<evidence type="ECO:0008006" key="3">
    <source>
        <dbReference type="Google" id="ProtNLM"/>
    </source>
</evidence>
<dbReference type="InterPro" id="IPR017850">
    <property type="entry name" value="Alkaline_phosphatase_core_sf"/>
</dbReference>
<keyword evidence="2" id="KW-1185">Reference proteome</keyword>
<dbReference type="Pfam" id="PF01663">
    <property type="entry name" value="Phosphodiest"/>
    <property type="match status" value="1"/>
</dbReference>